<dbReference type="CGD" id="CAL0000183039">
    <property type="gene designation" value="orf19.4936.1"/>
</dbReference>
<sequence length="71" mass="7648">MLYALATPGSAFKPSIKKAKNTWRLQKFKKLYIQKGGYISSSPTDSSINSNDSISSSSSVITASSSAPRFI</sequence>
<dbReference type="EMBL" id="CP017623">
    <property type="protein sequence ID" value="AOW26919.1"/>
    <property type="molecule type" value="Genomic_DNA"/>
</dbReference>
<dbReference type="AlphaFoldDB" id="A0A1D8PFK2"/>
<evidence type="ECO:0000256" key="1">
    <source>
        <dbReference type="SAM" id="MobiDB-lite"/>
    </source>
</evidence>
<dbReference type="InParanoid" id="A0A1D8PFK2"/>
<feature type="compositionally biased region" description="Low complexity" evidence="1">
    <location>
        <begin position="39"/>
        <end position="71"/>
    </location>
</feature>
<feature type="region of interest" description="Disordered" evidence="1">
    <location>
        <begin position="37"/>
        <end position="71"/>
    </location>
</feature>
<dbReference type="VEuPathDB" id="FungiDB:C1_13100W_A"/>
<organism evidence="3 4">
    <name type="scientific">Candida albicans (strain SC5314 / ATCC MYA-2876)</name>
    <name type="common">Yeast</name>
    <dbReference type="NCBI Taxonomy" id="237561"/>
    <lineage>
        <taxon>Eukaryota</taxon>
        <taxon>Fungi</taxon>
        <taxon>Dikarya</taxon>
        <taxon>Ascomycota</taxon>
        <taxon>Saccharomycotina</taxon>
        <taxon>Pichiomycetes</taxon>
        <taxon>Debaryomycetaceae</taxon>
        <taxon>Candida/Lodderomyces clade</taxon>
        <taxon>Candida</taxon>
    </lineage>
</organism>
<name>A0A1D8PFK2_CANAL</name>
<gene>
    <name evidence="3" type="ordered locus">CAALFM_C113100WA</name>
    <name evidence="2" type="ordered locus">orf19.4936.1</name>
</gene>
<reference evidence="3 4" key="3">
    <citation type="journal article" date="2013" name="Genome Biol.">
        <title>Assembly of a phased diploid Candida albicans genome facilitates allele-specific measurements and provides a simple model for repeat and indel structure.</title>
        <authorList>
            <person name="Muzzey D."/>
            <person name="Schwartz K."/>
            <person name="Weissman J.S."/>
            <person name="Sherlock G."/>
        </authorList>
    </citation>
    <scope>NUCLEOTIDE SEQUENCE [LARGE SCALE GENOMIC DNA]</scope>
    <source>
        <strain evidence="4">SC5314 / ATCC MYA-2876</strain>
    </source>
</reference>
<dbReference type="Proteomes" id="UP000000559">
    <property type="component" value="Chromosome 1"/>
</dbReference>
<dbReference type="OrthoDB" id="4023374at2759"/>
<evidence type="ECO:0000313" key="2">
    <source>
        <dbReference type="CGD" id="CAL0000183039"/>
    </source>
</evidence>
<dbReference type="GeneID" id="30515073"/>
<accession>A0A1D8PFK2</accession>
<dbReference type="RefSeq" id="XP_019330720.1">
    <property type="nucleotide sequence ID" value="XM_019475175.1"/>
</dbReference>
<proteinExistence type="predicted"/>
<reference evidence="3 4" key="1">
    <citation type="journal article" date="2004" name="Proc. Natl. Acad. Sci. U.S.A.">
        <title>The diploid genome sequence of Candida albicans.</title>
        <authorList>
            <person name="Jones T."/>
            <person name="Federspiel N.A."/>
            <person name="Chibana H."/>
            <person name="Dungan J."/>
            <person name="Kalman S."/>
            <person name="Magee B.B."/>
            <person name="Newport G."/>
            <person name="Thorstenson Y.R."/>
            <person name="Agabian N."/>
            <person name="Magee P.T."/>
            <person name="Davis R.W."/>
            <person name="Scherer S."/>
        </authorList>
    </citation>
    <scope>NUCLEOTIDE SEQUENCE [LARGE SCALE GENOMIC DNA]</scope>
    <source>
        <strain evidence="4">SC5314 / ATCC MYA-2876</strain>
    </source>
</reference>
<reference evidence="3 4" key="2">
    <citation type="journal article" date="2007" name="Genome Biol.">
        <title>Assembly of the Candida albicans genome into sixteen supercontigs aligned on the eight chromosomes.</title>
        <authorList>
            <person name="van het Hoog M."/>
            <person name="Rast T.J."/>
            <person name="Martchenko M."/>
            <person name="Grindle S."/>
            <person name="Dignard D."/>
            <person name="Hogues H."/>
            <person name="Cuomo C."/>
            <person name="Berriman M."/>
            <person name="Scherer S."/>
            <person name="Magee B.B."/>
            <person name="Whiteway M."/>
            <person name="Chibana H."/>
            <person name="Nantel A."/>
            <person name="Magee P.T."/>
        </authorList>
    </citation>
    <scope>GENOME REANNOTATION</scope>
    <source>
        <strain evidence="4">SC5314 / ATCC MYA-2876</strain>
    </source>
</reference>
<dbReference type="KEGG" id="cal:CAALFM_C113100WA"/>
<keyword evidence="4" id="KW-1185">Reference proteome</keyword>
<evidence type="ECO:0000313" key="3">
    <source>
        <dbReference type="EMBL" id="AOW26919.1"/>
    </source>
</evidence>
<evidence type="ECO:0000313" key="4">
    <source>
        <dbReference type="Proteomes" id="UP000000559"/>
    </source>
</evidence>
<protein>
    <submittedName>
        <fullName evidence="3">Uncharacterized protein</fullName>
    </submittedName>
</protein>